<dbReference type="Proteomes" id="UP000037035">
    <property type="component" value="Unassembled WGS sequence"/>
</dbReference>
<protein>
    <submittedName>
        <fullName evidence="2">Uncharacterized protein</fullName>
    </submittedName>
</protein>
<gene>
    <name evidence="2" type="ORF">VP01_2929g2</name>
</gene>
<keyword evidence="1" id="KW-0812">Transmembrane</keyword>
<accession>A0A0L6V179</accession>
<evidence type="ECO:0000313" key="3">
    <source>
        <dbReference type="Proteomes" id="UP000037035"/>
    </source>
</evidence>
<keyword evidence="1" id="KW-1133">Transmembrane helix</keyword>
<name>A0A0L6V179_9BASI</name>
<sequence>MFRVKGNQELKRRKNIPVTFENFPLVLVQTTNKNHIAIFPSELLDLRNHCLFGGHNSSHLHLYLKVQIVQSVQLLLQFVFCFPHYHIQSFWGCFDSGQVWGAGKAWVDLGIIFLFWVVLVGILRGSGGFGMVLVSFRVVGSCYLVVVGVSCPWGVETKLQFATPRGLGLRPPPFWGWVLILIQPANPNPNGDFRCMNPLDQWCNIWWRGINSCGGPHGRAWMAAEDHPCLLSYTGVGEGPLHLLQPTWYDTNKIRQSQLIKLIKLIKLRLFIGLKRPSCRGDDLGHQFKLMPSTGRQTNTPNFLLFGVAHGEEIQPNFPLPNILWLTGAASIVRVVQKNVPKDTTRRNNMYVGGM</sequence>
<keyword evidence="3" id="KW-1185">Reference proteome</keyword>
<reference evidence="2 3" key="1">
    <citation type="submission" date="2015-08" db="EMBL/GenBank/DDBJ databases">
        <title>Next Generation Sequencing and Analysis of the Genome of Puccinia sorghi L Schw, the Causal Agent of Maize Common Rust.</title>
        <authorList>
            <person name="Rochi L."/>
            <person name="Burguener G."/>
            <person name="Darino M."/>
            <person name="Turjanski A."/>
            <person name="Kreff E."/>
            <person name="Dieguez M.J."/>
            <person name="Sacco F."/>
        </authorList>
    </citation>
    <scope>NUCLEOTIDE SEQUENCE [LARGE SCALE GENOMIC DNA]</scope>
    <source>
        <strain evidence="2 3">RO10H11247</strain>
    </source>
</reference>
<organism evidence="2 3">
    <name type="scientific">Puccinia sorghi</name>
    <dbReference type="NCBI Taxonomy" id="27349"/>
    <lineage>
        <taxon>Eukaryota</taxon>
        <taxon>Fungi</taxon>
        <taxon>Dikarya</taxon>
        <taxon>Basidiomycota</taxon>
        <taxon>Pucciniomycotina</taxon>
        <taxon>Pucciniomycetes</taxon>
        <taxon>Pucciniales</taxon>
        <taxon>Pucciniaceae</taxon>
        <taxon>Puccinia</taxon>
    </lineage>
</organism>
<dbReference type="VEuPathDB" id="FungiDB:VP01_2929g2"/>
<dbReference type="EMBL" id="LAVV01007867">
    <property type="protein sequence ID" value="KNZ54516.1"/>
    <property type="molecule type" value="Genomic_DNA"/>
</dbReference>
<feature type="transmembrane region" description="Helical" evidence="1">
    <location>
        <begin position="105"/>
        <end position="123"/>
    </location>
</feature>
<dbReference type="AlphaFoldDB" id="A0A0L6V179"/>
<proteinExistence type="predicted"/>
<keyword evidence="1" id="KW-0472">Membrane</keyword>
<evidence type="ECO:0000313" key="2">
    <source>
        <dbReference type="EMBL" id="KNZ54516.1"/>
    </source>
</evidence>
<comment type="caution">
    <text evidence="2">The sequence shown here is derived from an EMBL/GenBank/DDBJ whole genome shotgun (WGS) entry which is preliminary data.</text>
</comment>
<evidence type="ECO:0000256" key="1">
    <source>
        <dbReference type="SAM" id="Phobius"/>
    </source>
</evidence>
<feature type="transmembrane region" description="Helical" evidence="1">
    <location>
        <begin position="135"/>
        <end position="155"/>
    </location>
</feature>